<keyword evidence="2" id="KW-1185">Reference proteome</keyword>
<gene>
    <name evidence="1" type="ORF">ORAREDHAP_LOCUS47228</name>
</gene>
<name>A0A6J5Y6R3_PRUAR</name>
<dbReference type="AlphaFoldDB" id="A0A6J5Y6R3"/>
<dbReference type="Proteomes" id="UP000507245">
    <property type="component" value="Unassembled WGS sequence"/>
</dbReference>
<evidence type="ECO:0000313" key="1">
    <source>
        <dbReference type="EMBL" id="CAB4319675.1"/>
    </source>
</evidence>
<sequence length="78" mass="8774">MFVTRSARVLEIDIALDGTYMQKDKLKEESGEPYELELKSDPVDNLVPLPILTQPPHSSKGTSKAPDRYLGLHHVLLM</sequence>
<evidence type="ECO:0000313" key="2">
    <source>
        <dbReference type="Proteomes" id="UP000507245"/>
    </source>
</evidence>
<reference evidence="2" key="1">
    <citation type="journal article" date="2020" name="Genome Biol.">
        <title>Gamete binning: chromosome-level and haplotype-resolved genome assembly enabled by high-throughput single-cell sequencing of gamete genomes.</title>
        <authorList>
            <person name="Campoy J.A."/>
            <person name="Sun H."/>
            <person name="Goel M."/>
            <person name="Jiao W.-B."/>
            <person name="Folz-Donahue K."/>
            <person name="Wang N."/>
            <person name="Rubio M."/>
            <person name="Liu C."/>
            <person name="Kukat C."/>
            <person name="Ruiz D."/>
            <person name="Huettel B."/>
            <person name="Schneeberger K."/>
        </authorList>
    </citation>
    <scope>NUCLEOTIDE SEQUENCE [LARGE SCALE GENOMIC DNA]</scope>
    <source>
        <strain evidence="2">cv. Rojo Pasion</strain>
    </source>
</reference>
<proteinExistence type="predicted"/>
<dbReference type="EMBL" id="CAEKKB010000008">
    <property type="protein sequence ID" value="CAB4319675.1"/>
    <property type="molecule type" value="Genomic_DNA"/>
</dbReference>
<accession>A0A6J5Y6R3</accession>
<organism evidence="1 2">
    <name type="scientific">Prunus armeniaca</name>
    <name type="common">Apricot</name>
    <name type="synonym">Armeniaca vulgaris</name>
    <dbReference type="NCBI Taxonomy" id="36596"/>
    <lineage>
        <taxon>Eukaryota</taxon>
        <taxon>Viridiplantae</taxon>
        <taxon>Streptophyta</taxon>
        <taxon>Embryophyta</taxon>
        <taxon>Tracheophyta</taxon>
        <taxon>Spermatophyta</taxon>
        <taxon>Magnoliopsida</taxon>
        <taxon>eudicotyledons</taxon>
        <taxon>Gunneridae</taxon>
        <taxon>Pentapetalae</taxon>
        <taxon>rosids</taxon>
        <taxon>fabids</taxon>
        <taxon>Rosales</taxon>
        <taxon>Rosaceae</taxon>
        <taxon>Amygdaloideae</taxon>
        <taxon>Amygdaleae</taxon>
        <taxon>Prunus</taxon>
    </lineage>
</organism>
<protein>
    <submittedName>
        <fullName evidence="1">Uncharacterized protein</fullName>
    </submittedName>
</protein>